<protein>
    <submittedName>
        <fullName evidence="1">Uncharacterized protein</fullName>
    </submittedName>
</protein>
<keyword evidence="2" id="KW-1185">Reference proteome</keyword>
<dbReference type="Proteomes" id="UP000199025">
    <property type="component" value="Unassembled WGS sequence"/>
</dbReference>
<accession>A0A1I3ZIH8</accession>
<evidence type="ECO:0000313" key="1">
    <source>
        <dbReference type="EMBL" id="SFK43386.1"/>
    </source>
</evidence>
<dbReference type="EMBL" id="FORP01000021">
    <property type="protein sequence ID" value="SFK43386.1"/>
    <property type="molecule type" value="Genomic_DNA"/>
</dbReference>
<proteinExistence type="predicted"/>
<dbReference type="STRING" id="115433.SAMN05421835_12121"/>
<evidence type="ECO:0000313" key="2">
    <source>
        <dbReference type="Proteomes" id="UP000199025"/>
    </source>
</evidence>
<organism evidence="1 2">
    <name type="scientific">Amycolatopsis sacchari</name>
    <dbReference type="NCBI Taxonomy" id="115433"/>
    <lineage>
        <taxon>Bacteria</taxon>
        <taxon>Bacillati</taxon>
        <taxon>Actinomycetota</taxon>
        <taxon>Actinomycetes</taxon>
        <taxon>Pseudonocardiales</taxon>
        <taxon>Pseudonocardiaceae</taxon>
        <taxon>Amycolatopsis</taxon>
    </lineage>
</organism>
<sequence length="45" mass="4567">MSAWLAAVILELGRTAAAPAAAGRSTADEAKVVLRKSALRLCEAG</sequence>
<name>A0A1I3ZIH8_9PSEU</name>
<gene>
    <name evidence="1" type="ORF">SAMN05421835_12121</name>
</gene>
<dbReference type="AlphaFoldDB" id="A0A1I3ZIH8"/>
<dbReference type="RefSeq" id="WP_177228889.1">
    <property type="nucleotide sequence ID" value="NZ_CBDRCA010000033.1"/>
</dbReference>
<reference evidence="1 2" key="1">
    <citation type="submission" date="2016-10" db="EMBL/GenBank/DDBJ databases">
        <authorList>
            <person name="de Groot N.N."/>
        </authorList>
    </citation>
    <scope>NUCLEOTIDE SEQUENCE [LARGE SCALE GENOMIC DNA]</scope>
    <source>
        <strain evidence="1 2">DSM 44468</strain>
    </source>
</reference>